<dbReference type="PANTHER" id="PTHR24224:SF17">
    <property type="entry name" value="G-PROTEIN COUPLED RECEPTORS FAMILY 1 PROFILE DOMAIN-CONTAINING PROTEIN"/>
    <property type="match status" value="1"/>
</dbReference>
<feature type="transmembrane region" description="Helical" evidence="5">
    <location>
        <begin position="168"/>
        <end position="192"/>
    </location>
</feature>
<dbReference type="SUPFAM" id="SSF81321">
    <property type="entry name" value="Family A G protein-coupled receptor-like"/>
    <property type="match status" value="1"/>
</dbReference>
<evidence type="ECO:0000256" key="3">
    <source>
        <dbReference type="ARBA" id="ARBA00022989"/>
    </source>
</evidence>
<evidence type="ECO:0000259" key="6">
    <source>
        <dbReference type="PROSITE" id="PS50262"/>
    </source>
</evidence>
<keyword evidence="3 5" id="KW-1133">Transmembrane helix</keyword>
<dbReference type="Pfam" id="PF10323">
    <property type="entry name" value="7TM_GPCR_Srv"/>
    <property type="match status" value="2"/>
</dbReference>
<dbReference type="WBParaSite" id="NBR_0002033801-mRNA-1">
    <property type="protein sequence ID" value="NBR_0002033801-mRNA-1"/>
    <property type="gene ID" value="NBR_0002033801"/>
</dbReference>
<evidence type="ECO:0000256" key="5">
    <source>
        <dbReference type="SAM" id="Phobius"/>
    </source>
</evidence>
<dbReference type="CDD" id="cd00637">
    <property type="entry name" value="7tm_classA_rhodopsin-like"/>
    <property type="match status" value="1"/>
</dbReference>
<dbReference type="GO" id="GO:0016020">
    <property type="term" value="C:membrane"/>
    <property type="evidence" value="ECO:0007669"/>
    <property type="project" value="UniProtKB-SubCell"/>
</dbReference>
<dbReference type="PANTHER" id="PTHR24224">
    <property type="entry name" value="CARDIOACCELERATORY PEPTIDE RECEPTOR-RELATED"/>
    <property type="match status" value="1"/>
</dbReference>
<sequence>VAQWSNTIFAIGSVVTIPLYVTIIVLLLTKRKLIKLSNTFSWLIISQGFADVIYMTEYLLFGVFCYFANMDIFDTKAKNIVADLFSKFLVYFTALRGIGIMFISVQRYMIICRWPSKLNTMIVHARPIYLVLTHWLLSALVTSPVFIFTSAKFGLYPDWTVIYDRRSLRVVTAVNNFSVSVPFIICIICYAATLRRLFNKHWANFNTAKMVRESRLCFQIKVNLEFRSVHPILSGLLSFVVPWTLFLFNKELSTLIKQKVQCRCLSTRNRCSVPPATWTTTSTR</sequence>
<feature type="domain" description="G-protein coupled receptors family 1 profile" evidence="6">
    <location>
        <begin position="19"/>
        <end position="284"/>
    </location>
</feature>
<feature type="transmembrane region" description="Helical" evidence="5">
    <location>
        <begin position="229"/>
        <end position="248"/>
    </location>
</feature>
<dbReference type="Gene3D" id="1.20.1070.10">
    <property type="entry name" value="Rhodopsin 7-helix transmembrane proteins"/>
    <property type="match status" value="1"/>
</dbReference>
<accession>A0A0N4YSW6</accession>
<keyword evidence="8" id="KW-1185">Reference proteome</keyword>
<dbReference type="InterPro" id="IPR052665">
    <property type="entry name" value="Neuropeptide-GPCR"/>
</dbReference>
<dbReference type="Proteomes" id="UP000271162">
    <property type="component" value="Unassembled WGS sequence"/>
</dbReference>
<evidence type="ECO:0000313" key="9">
    <source>
        <dbReference type="WBParaSite" id="NBR_0002033801-mRNA-1"/>
    </source>
</evidence>
<evidence type="ECO:0000256" key="4">
    <source>
        <dbReference type="ARBA" id="ARBA00023136"/>
    </source>
</evidence>
<reference evidence="9" key="1">
    <citation type="submission" date="2017-02" db="UniProtKB">
        <authorList>
            <consortium name="WormBaseParasite"/>
        </authorList>
    </citation>
    <scope>IDENTIFICATION</scope>
</reference>
<reference evidence="7 8" key="2">
    <citation type="submission" date="2018-11" db="EMBL/GenBank/DDBJ databases">
        <authorList>
            <consortium name="Pathogen Informatics"/>
        </authorList>
    </citation>
    <scope>NUCLEOTIDE SEQUENCE [LARGE SCALE GENOMIC DNA]</scope>
</reference>
<dbReference type="EMBL" id="UYSL01025044">
    <property type="protein sequence ID" value="VDL84076.1"/>
    <property type="molecule type" value="Genomic_DNA"/>
</dbReference>
<dbReference type="InterPro" id="IPR017452">
    <property type="entry name" value="GPCR_Rhodpsn_7TM"/>
</dbReference>
<keyword evidence="2 5" id="KW-0812">Transmembrane</keyword>
<feature type="transmembrane region" description="Helical" evidence="5">
    <location>
        <begin position="6"/>
        <end position="28"/>
    </location>
</feature>
<evidence type="ECO:0000256" key="2">
    <source>
        <dbReference type="ARBA" id="ARBA00022692"/>
    </source>
</evidence>
<evidence type="ECO:0000313" key="7">
    <source>
        <dbReference type="EMBL" id="VDL84076.1"/>
    </source>
</evidence>
<evidence type="ECO:0000313" key="8">
    <source>
        <dbReference type="Proteomes" id="UP000271162"/>
    </source>
</evidence>
<protein>
    <submittedName>
        <fullName evidence="9">G_PROTEIN_RECEP_F1_2 domain-containing protein</fullName>
    </submittedName>
</protein>
<dbReference type="OMA" id="RIVAIQW"/>
<feature type="transmembrane region" description="Helical" evidence="5">
    <location>
        <begin position="128"/>
        <end position="148"/>
    </location>
</feature>
<feature type="transmembrane region" description="Helical" evidence="5">
    <location>
        <begin position="89"/>
        <end position="108"/>
    </location>
</feature>
<keyword evidence="4 5" id="KW-0472">Membrane</keyword>
<dbReference type="AlphaFoldDB" id="A0A0N4YSW6"/>
<proteinExistence type="predicted"/>
<organism evidence="9">
    <name type="scientific">Nippostrongylus brasiliensis</name>
    <name type="common">Rat hookworm</name>
    <dbReference type="NCBI Taxonomy" id="27835"/>
    <lineage>
        <taxon>Eukaryota</taxon>
        <taxon>Metazoa</taxon>
        <taxon>Ecdysozoa</taxon>
        <taxon>Nematoda</taxon>
        <taxon>Chromadorea</taxon>
        <taxon>Rhabditida</taxon>
        <taxon>Rhabditina</taxon>
        <taxon>Rhabditomorpha</taxon>
        <taxon>Strongyloidea</taxon>
        <taxon>Heligmosomidae</taxon>
        <taxon>Nippostrongylus</taxon>
    </lineage>
</organism>
<comment type="subcellular location">
    <subcellularLocation>
        <location evidence="1">Membrane</location>
    </subcellularLocation>
</comment>
<feature type="transmembrane region" description="Helical" evidence="5">
    <location>
        <begin position="40"/>
        <end position="69"/>
    </location>
</feature>
<dbReference type="InterPro" id="IPR019426">
    <property type="entry name" value="7TM_GPCR_serpentine_rcpt_Srv"/>
</dbReference>
<gene>
    <name evidence="7" type="ORF">NBR_LOCUS20339</name>
</gene>
<dbReference type="PROSITE" id="PS50262">
    <property type="entry name" value="G_PROTEIN_RECEP_F1_2"/>
    <property type="match status" value="1"/>
</dbReference>
<name>A0A0N4YSW6_NIPBR</name>
<evidence type="ECO:0000256" key="1">
    <source>
        <dbReference type="ARBA" id="ARBA00004370"/>
    </source>
</evidence>